<dbReference type="FunFam" id="1.20.140.10:FF:000001">
    <property type="entry name" value="Acyl-CoA dehydrogenase"/>
    <property type="match status" value="1"/>
</dbReference>
<evidence type="ECO:0000256" key="4">
    <source>
        <dbReference type="ARBA" id="ARBA00022827"/>
    </source>
</evidence>
<dbReference type="Pfam" id="PF00441">
    <property type="entry name" value="Acyl-CoA_dh_1"/>
    <property type="match status" value="1"/>
</dbReference>
<feature type="domain" description="Acyl-CoA dehydrogenase/oxidase C-terminal" evidence="7">
    <location>
        <begin position="247"/>
        <end position="396"/>
    </location>
</feature>
<evidence type="ECO:0000256" key="3">
    <source>
        <dbReference type="ARBA" id="ARBA00022630"/>
    </source>
</evidence>
<dbReference type="Gene3D" id="1.20.140.10">
    <property type="entry name" value="Butyryl-CoA Dehydrogenase, subunit A, domain 3"/>
    <property type="match status" value="1"/>
</dbReference>
<dbReference type="InterPro" id="IPR037069">
    <property type="entry name" value="AcylCoA_DH/ox_N_sf"/>
</dbReference>
<gene>
    <name evidence="10" type="ORF">FCI23_08090</name>
</gene>
<dbReference type="GO" id="GO:0050660">
    <property type="term" value="F:flavin adenine dinucleotide binding"/>
    <property type="evidence" value="ECO:0007669"/>
    <property type="project" value="InterPro"/>
</dbReference>
<sequence>MSRLAQTDGLTEIQQEILSTVRSFVDKEILPVATELEHKDEYPTEIVEGLKKLGIFGLMIPEEYGGIGESLLTYALTVEEIARGWMSVSGIINTHFIVAYMIKQHGTQEQKDYFLPRMATGEVRGAFSMSEPGLGSDVSAIRTKAERDGDFYVINGQKMWLTNGGSANLVAVLCRSDEGQPEGSAPHKSMTTFLIEKEPGFGPNPTVPGLTVPGKIDKMGYKGVDTTELILEDVRIPSNRVLGGESGRGFYQMMDGVEVGRVNVAARGCGVAHRAFELGISYAQQRHTFGKPIAQHQAIQFKLAEMATKVEAAHQMMINAARKKDSGQRNDLEAGMAKYLAAEYCKEVVEDAFRIHGGYGFSKEYEIERLYREAPMLLIGEGTAEIQKMIIGRRLLEEYRIQG</sequence>
<dbReference type="Proteomes" id="UP000305778">
    <property type="component" value="Unassembled WGS sequence"/>
</dbReference>
<organism evidence="10 11">
    <name type="scientific">Actinacidiphila oryziradicis</name>
    <dbReference type="NCBI Taxonomy" id="2571141"/>
    <lineage>
        <taxon>Bacteria</taxon>
        <taxon>Bacillati</taxon>
        <taxon>Actinomycetota</taxon>
        <taxon>Actinomycetes</taxon>
        <taxon>Kitasatosporales</taxon>
        <taxon>Streptomycetaceae</taxon>
        <taxon>Actinacidiphila</taxon>
    </lineage>
</organism>
<reference evidence="10 11" key="1">
    <citation type="submission" date="2019-04" db="EMBL/GenBank/DDBJ databases">
        <title>Streptomyces oryziradicis sp. nov., a novel actinomycete isolated from rhizosphere soil of rice (Oryza sativa L.).</title>
        <authorList>
            <person name="Li C."/>
        </authorList>
    </citation>
    <scope>NUCLEOTIDE SEQUENCE [LARGE SCALE GENOMIC DNA]</scope>
    <source>
        <strain evidence="10 11">NEAU-C40</strain>
    </source>
</reference>
<dbReference type="Pfam" id="PF02770">
    <property type="entry name" value="Acyl-CoA_dh_M"/>
    <property type="match status" value="1"/>
</dbReference>
<protein>
    <submittedName>
        <fullName evidence="10">Acyl-CoA dehydrogenase</fullName>
    </submittedName>
</protein>
<evidence type="ECO:0000313" key="11">
    <source>
        <dbReference type="Proteomes" id="UP000305778"/>
    </source>
</evidence>
<evidence type="ECO:0000259" key="7">
    <source>
        <dbReference type="Pfam" id="PF00441"/>
    </source>
</evidence>
<comment type="cofactor">
    <cofactor evidence="1 6">
        <name>FAD</name>
        <dbReference type="ChEBI" id="CHEBI:57692"/>
    </cofactor>
</comment>
<keyword evidence="3 6" id="KW-0285">Flavoprotein</keyword>
<dbReference type="InterPro" id="IPR013786">
    <property type="entry name" value="AcylCoA_DH/ox_N"/>
</dbReference>
<dbReference type="AlphaFoldDB" id="A0A4U0SUL3"/>
<dbReference type="InterPro" id="IPR006091">
    <property type="entry name" value="Acyl-CoA_Oxase/DH_mid-dom"/>
</dbReference>
<dbReference type="PANTHER" id="PTHR43884:SF12">
    <property type="entry name" value="ISOVALERYL-COA DEHYDROGENASE, MITOCHONDRIAL-RELATED"/>
    <property type="match status" value="1"/>
</dbReference>
<dbReference type="InterPro" id="IPR009100">
    <property type="entry name" value="AcylCoA_DH/oxidase_NM_dom_sf"/>
</dbReference>
<dbReference type="Gene3D" id="2.40.110.10">
    <property type="entry name" value="Butyryl-CoA Dehydrogenase, subunit A, domain 2"/>
    <property type="match status" value="1"/>
</dbReference>
<dbReference type="InterPro" id="IPR036250">
    <property type="entry name" value="AcylCo_DH-like_C"/>
</dbReference>
<feature type="domain" description="Acyl-CoA oxidase/dehydrogenase middle" evidence="8">
    <location>
        <begin position="126"/>
        <end position="234"/>
    </location>
</feature>
<dbReference type="PANTHER" id="PTHR43884">
    <property type="entry name" value="ACYL-COA DEHYDROGENASE"/>
    <property type="match status" value="1"/>
</dbReference>
<dbReference type="GO" id="GO:0003995">
    <property type="term" value="F:acyl-CoA dehydrogenase activity"/>
    <property type="evidence" value="ECO:0007669"/>
    <property type="project" value="TreeGrafter"/>
</dbReference>
<feature type="domain" description="Acyl-CoA dehydrogenase/oxidase N-terminal" evidence="9">
    <location>
        <begin position="11"/>
        <end position="122"/>
    </location>
</feature>
<dbReference type="InterPro" id="IPR046373">
    <property type="entry name" value="Acyl-CoA_Oxase/DH_mid-dom_sf"/>
</dbReference>
<evidence type="ECO:0000259" key="9">
    <source>
        <dbReference type="Pfam" id="PF02771"/>
    </source>
</evidence>
<keyword evidence="5 6" id="KW-0560">Oxidoreductase</keyword>
<name>A0A4U0SUL3_9ACTN</name>
<evidence type="ECO:0000259" key="8">
    <source>
        <dbReference type="Pfam" id="PF02770"/>
    </source>
</evidence>
<dbReference type="Pfam" id="PF02771">
    <property type="entry name" value="Acyl-CoA_dh_N"/>
    <property type="match status" value="1"/>
</dbReference>
<dbReference type="PIRSF" id="PIRSF016578">
    <property type="entry name" value="HsaA"/>
    <property type="match status" value="1"/>
</dbReference>
<comment type="similarity">
    <text evidence="2 6">Belongs to the acyl-CoA dehydrogenase family.</text>
</comment>
<evidence type="ECO:0000256" key="5">
    <source>
        <dbReference type="ARBA" id="ARBA00023002"/>
    </source>
</evidence>
<evidence type="ECO:0000256" key="6">
    <source>
        <dbReference type="RuleBase" id="RU362125"/>
    </source>
</evidence>
<dbReference type="OrthoDB" id="8876745at2"/>
<dbReference type="FunFam" id="1.10.540.10:FF:000008">
    <property type="entry name" value="Acyl-CoA dehydrogenase"/>
    <property type="match status" value="1"/>
</dbReference>
<dbReference type="SUPFAM" id="SSF47203">
    <property type="entry name" value="Acyl-CoA dehydrogenase C-terminal domain-like"/>
    <property type="match status" value="1"/>
</dbReference>
<evidence type="ECO:0000313" key="10">
    <source>
        <dbReference type="EMBL" id="TKA12231.1"/>
    </source>
</evidence>
<dbReference type="SUPFAM" id="SSF56645">
    <property type="entry name" value="Acyl-CoA dehydrogenase NM domain-like"/>
    <property type="match status" value="1"/>
</dbReference>
<dbReference type="RefSeq" id="WP_136722764.1">
    <property type="nucleotide sequence ID" value="NZ_SUMC01000005.1"/>
</dbReference>
<evidence type="ECO:0000256" key="1">
    <source>
        <dbReference type="ARBA" id="ARBA00001974"/>
    </source>
</evidence>
<keyword evidence="4 6" id="KW-0274">FAD</keyword>
<keyword evidence="11" id="KW-1185">Reference proteome</keyword>
<dbReference type="InterPro" id="IPR009075">
    <property type="entry name" value="AcylCo_DH/oxidase_C"/>
</dbReference>
<proteinExistence type="inferred from homology"/>
<dbReference type="EMBL" id="SUMC01000005">
    <property type="protein sequence ID" value="TKA12231.1"/>
    <property type="molecule type" value="Genomic_DNA"/>
</dbReference>
<comment type="caution">
    <text evidence="10">The sequence shown here is derived from an EMBL/GenBank/DDBJ whole genome shotgun (WGS) entry which is preliminary data.</text>
</comment>
<evidence type="ECO:0000256" key="2">
    <source>
        <dbReference type="ARBA" id="ARBA00009347"/>
    </source>
</evidence>
<accession>A0A4U0SUL3</accession>
<dbReference type="Gene3D" id="1.10.540.10">
    <property type="entry name" value="Acyl-CoA dehydrogenase/oxidase, N-terminal domain"/>
    <property type="match status" value="1"/>
</dbReference>